<dbReference type="InterPro" id="IPR003661">
    <property type="entry name" value="HisK_dim/P_dom"/>
</dbReference>
<dbReference type="PANTHER" id="PTHR45339">
    <property type="entry name" value="HYBRID SIGNAL TRANSDUCTION HISTIDINE KINASE J"/>
    <property type="match status" value="1"/>
</dbReference>
<dbReference type="PRINTS" id="PR00344">
    <property type="entry name" value="BCTRLSENSOR"/>
</dbReference>
<dbReference type="Pfam" id="PF00072">
    <property type="entry name" value="Response_reg"/>
    <property type="match status" value="1"/>
</dbReference>
<gene>
    <name evidence="11" type="ORF">CWS31_000250</name>
</gene>
<keyword evidence="6" id="KW-1133">Transmembrane helix</keyword>
<dbReference type="SUPFAM" id="SSF55874">
    <property type="entry name" value="ATPase domain of HSP90 chaperone/DNA topoisomerase II/histidine kinase"/>
    <property type="match status" value="1"/>
</dbReference>
<dbReference type="PROSITE" id="PS50112">
    <property type="entry name" value="PAS"/>
    <property type="match status" value="1"/>
</dbReference>
<dbReference type="InterPro" id="IPR036097">
    <property type="entry name" value="HisK_dim/P_sf"/>
</dbReference>
<feature type="domain" description="Histidine kinase" evidence="7">
    <location>
        <begin position="411"/>
        <end position="632"/>
    </location>
</feature>
<dbReference type="InterPro" id="IPR036890">
    <property type="entry name" value="HATPase_C_sf"/>
</dbReference>
<evidence type="ECO:0000256" key="4">
    <source>
        <dbReference type="ARBA" id="ARBA00023012"/>
    </source>
</evidence>
<dbReference type="PROSITE" id="PS50110">
    <property type="entry name" value="RESPONSE_REGULATORY"/>
    <property type="match status" value="1"/>
</dbReference>
<evidence type="ECO:0000313" key="12">
    <source>
        <dbReference type="Proteomes" id="UP000815846"/>
    </source>
</evidence>
<evidence type="ECO:0000313" key="11">
    <source>
        <dbReference type="EMBL" id="TYK67011.1"/>
    </source>
</evidence>
<dbReference type="Gene3D" id="1.10.287.130">
    <property type="match status" value="1"/>
</dbReference>
<dbReference type="InterPro" id="IPR001610">
    <property type="entry name" value="PAC"/>
</dbReference>
<feature type="transmembrane region" description="Helical" evidence="6">
    <location>
        <begin position="12"/>
        <end position="33"/>
    </location>
</feature>
<evidence type="ECO:0000256" key="5">
    <source>
        <dbReference type="PROSITE-ProRule" id="PRU00169"/>
    </source>
</evidence>
<dbReference type="InterPro" id="IPR003594">
    <property type="entry name" value="HATPase_dom"/>
</dbReference>
<feature type="transmembrane region" description="Helical" evidence="6">
    <location>
        <begin position="192"/>
        <end position="212"/>
    </location>
</feature>
<dbReference type="InterPro" id="IPR000700">
    <property type="entry name" value="PAS-assoc_C"/>
</dbReference>
<protein>
    <recommendedName>
        <fullName evidence="2">histidine kinase</fullName>
        <ecNumber evidence="2">2.7.13.3</ecNumber>
    </recommendedName>
</protein>
<evidence type="ECO:0000256" key="2">
    <source>
        <dbReference type="ARBA" id="ARBA00012438"/>
    </source>
</evidence>
<dbReference type="SMART" id="SM00387">
    <property type="entry name" value="HATPase_c"/>
    <property type="match status" value="1"/>
</dbReference>
<dbReference type="Gene3D" id="3.40.50.2300">
    <property type="match status" value="1"/>
</dbReference>
<keyword evidence="4" id="KW-0902">Two-component regulatory system</keyword>
<sequence>MFSSLSIQTRFLIAPVIAVLLTLLLYISSNNIIRENAVIFQNISETSLVQISEINEITLLITASHSEIISLLLESERPDEEDIYVEGKIRLNHLYQIEERLNESINDKDELTIDGVNIFSQIQVAFTAYSNQIISAIEISSADIKQAPNELVLANEKLKTVNDLFLLLSKYYATQLSQQSDVIEDNLYKKNYITELTISLLLLMLLSAFYFAKNTSVRLNQVYNALTKLSVGDTDIKIYKNKDAYIQNIWKAVAEFKESIEKSEIYKNDLLMQKYAFDQHAIIATTDLKGTITSANAKFCEISGYSLDELIGSNHRMLNSGHHKKAFWKNMYQRVSKGKVWSNEVLNKAKNGRLYWVATTIIPIKSVTGKITGYMAIRTDISMQKYQHKKLVDANLVAESAVLAKSQFLAAMSHEIRTPMNGVIGMLSLMLDDKLTHEQAQRVDVALSSSKSLLHLINDILDFSKIEAGKLEIESIDFDLKTMMEELVQFMHFQLKDKQIKLLIDCSDMPESMVVGDPSRIRQILTNIIGNAIKFTHEGRIKVCGKLISLNKKKWQFQCEITDTGIGIPEDKVVNLFDAFSQVDISNTRKYGGSGLGLAISSQLAKLMNGDISVSSFEGKGSCFTCTIEVEKSFKSLVIASNNIDKDASSEMEIPQWPSNIRLLLVEDNRVNQLVAQGLLKRFGLTAEVAVNGVEALALLKNCEQPFSAILMDCQMPEMDGYEATRRIRENKYNEFDKAVPIIAMTANAMKGDREKCIISGMSDYLTKPINPELLLEKLKHWIIK</sequence>
<dbReference type="InterPro" id="IPR005467">
    <property type="entry name" value="His_kinase_dom"/>
</dbReference>
<dbReference type="SMART" id="SM00388">
    <property type="entry name" value="HisKA"/>
    <property type="match status" value="1"/>
</dbReference>
<dbReference type="InterPro" id="IPR000014">
    <property type="entry name" value="PAS"/>
</dbReference>
<dbReference type="PROSITE" id="PS50109">
    <property type="entry name" value="HIS_KIN"/>
    <property type="match status" value="1"/>
</dbReference>
<proteinExistence type="predicted"/>
<dbReference type="InterPro" id="IPR035965">
    <property type="entry name" value="PAS-like_dom_sf"/>
</dbReference>
<feature type="domain" description="PAC" evidence="10">
    <location>
        <begin position="339"/>
        <end position="393"/>
    </location>
</feature>
<feature type="domain" description="PAS" evidence="9">
    <location>
        <begin position="283"/>
        <end position="314"/>
    </location>
</feature>
<dbReference type="SUPFAM" id="SSF55785">
    <property type="entry name" value="PYP-like sensor domain (PAS domain)"/>
    <property type="match status" value="1"/>
</dbReference>
<evidence type="ECO:0000256" key="1">
    <source>
        <dbReference type="ARBA" id="ARBA00000085"/>
    </source>
</evidence>
<keyword evidence="6" id="KW-0812">Transmembrane</keyword>
<dbReference type="InterPro" id="IPR001789">
    <property type="entry name" value="Sig_transdc_resp-reg_receiver"/>
</dbReference>
<keyword evidence="6" id="KW-0472">Membrane</keyword>
<dbReference type="CDD" id="cd17546">
    <property type="entry name" value="REC_hyHK_CKI1_RcsC-like"/>
    <property type="match status" value="1"/>
</dbReference>
<feature type="domain" description="Response regulatory" evidence="8">
    <location>
        <begin position="662"/>
        <end position="783"/>
    </location>
</feature>
<evidence type="ECO:0000259" key="7">
    <source>
        <dbReference type="PROSITE" id="PS50109"/>
    </source>
</evidence>
<dbReference type="Gene3D" id="3.30.565.10">
    <property type="entry name" value="Histidine kinase-like ATPase, C-terminal domain"/>
    <property type="match status" value="1"/>
</dbReference>
<dbReference type="SUPFAM" id="SSF47384">
    <property type="entry name" value="Homodimeric domain of signal transducing histidine kinase"/>
    <property type="match status" value="1"/>
</dbReference>
<dbReference type="Pfam" id="PF02518">
    <property type="entry name" value="HATPase_c"/>
    <property type="match status" value="1"/>
</dbReference>
<dbReference type="NCBIfam" id="TIGR00229">
    <property type="entry name" value="sensory_box"/>
    <property type="match status" value="1"/>
</dbReference>
<dbReference type="Proteomes" id="UP000815846">
    <property type="component" value="Unassembled WGS sequence"/>
</dbReference>
<dbReference type="Pfam" id="PF13426">
    <property type="entry name" value="PAS_9"/>
    <property type="match status" value="1"/>
</dbReference>
<evidence type="ECO:0000256" key="6">
    <source>
        <dbReference type="SAM" id="Phobius"/>
    </source>
</evidence>
<dbReference type="EMBL" id="PJAI02000001">
    <property type="protein sequence ID" value="TYK67011.1"/>
    <property type="molecule type" value="Genomic_DNA"/>
</dbReference>
<name>A0ABY3N0I7_9GAMM</name>
<dbReference type="Pfam" id="PF00512">
    <property type="entry name" value="HisKA"/>
    <property type="match status" value="1"/>
</dbReference>
<dbReference type="SUPFAM" id="SSF52172">
    <property type="entry name" value="CheY-like"/>
    <property type="match status" value="1"/>
</dbReference>
<dbReference type="CDD" id="cd00130">
    <property type="entry name" value="PAS"/>
    <property type="match status" value="1"/>
</dbReference>
<dbReference type="PROSITE" id="PS50113">
    <property type="entry name" value="PAC"/>
    <property type="match status" value="1"/>
</dbReference>
<dbReference type="CDD" id="cd16922">
    <property type="entry name" value="HATPase_EvgS-ArcB-TorS-like"/>
    <property type="match status" value="1"/>
</dbReference>
<keyword evidence="12" id="KW-1185">Reference proteome</keyword>
<dbReference type="Gene3D" id="3.30.450.20">
    <property type="entry name" value="PAS domain"/>
    <property type="match status" value="1"/>
</dbReference>
<dbReference type="SMART" id="SM00448">
    <property type="entry name" value="REC"/>
    <property type="match status" value="1"/>
</dbReference>
<dbReference type="RefSeq" id="WP_101343161.1">
    <property type="nucleotide sequence ID" value="NZ_PJAI02000001.1"/>
</dbReference>
<accession>A0ABY3N0I7</accession>
<evidence type="ECO:0000259" key="10">
    <source>
        <dbReference type="PROSITE" id="PS50113"/>
    </source>
</evidence>
<comment type="caution">
    <text evidence="11">The sequence shown here is derived from an EMBL/GenBank/DDBJ whole genome shotgun (WGS) entry which is preliminary data.</text>
</comment>
<dbReference type="EC" id="2.7.13.3" evidence="2"/>
<dbReference type="PANTHER" id="PTHR45339:SF1">
    <property type="entry name" value="HYBRID SIGNAL TRANSDUCTION HISTIDINE KINASE J"/>
    <property type="match status" value="1"/>
</dbReference>
<feature type="modified residue" description="4-aspartylphosphate" evidence="5">
    <location>
        <position position="713"/>
    </location>
</feature>
<evidence type="ECO:0000259" key="9">
    <source>
        <dbReference type="PROSITE" id="PS50112"/>
    </source>
</evidence>
<keyword evidence="3 5" id="KW-0597">Phosphoprotein</keyword>
<evidence type="ECO:0000256" key="3">
    <source>
        <dbReference type="ARBA" id="ARBA00022553"/>
    </source>
</evidence>
<evidence type="ECO:0000259" key="8">
    <source>
        <dbReference type="PROSITE" id="PS50110"/>
    </source>
</evidence>
<dbReference type="SMART" id="SM00086">
    <property type="entry name" value="PAC"/>
    <property type="match status" value="1"/>
</dbReference>
<comment type="catalytic activity">
    <reaction evidence="1">
        <text>ATP + protein L-histidine = ADP + protein N-phospho-L-histidine.</text>
        <dbReference type="EC" id="2.7.13.3"/>
    </reaction>
</comment>
<dbReference type="CDD" id="cd00082">
    <property type="entry name" value="HisKA"/>
    <property type="match status" value="1"/>
</dbReference>
<dbReference type="InterPro" id="IPR004358">
    <property type="entry name" value="Sig_transdc_His_kin-like_C"/>
</dbReference>
<reference evidence="11 12" key="1">
    <citation type="submission" date="2019-08" db="EMBL/GenBank/DDBJ databases">
        <title>Microbe sample from Colwellia echini.</title>
        <authorList>
            <person name="Christiansen L."/>
            <person name="Pathiraja D."/>
            <person name="Schultz-Johansen M."/>
            <person name="Choi I.-G."/>
            <person name="Stougaard P."/>
        </authorList>
    </citation>
    <scope>NUCLEOTIDE SEQUENCE [LARGE SCALE GENOMIC DNA]</scope>
    <source>
        <strain evidence="11 12">A3</strain>
    </source>
</reference>
<organism evidence="11 12">
    <name type="scientific">Colwellia echini</name>
    <dbReference type="NCBI Taxonomy" id="1982103"/>
    <lineage>
        <taxon>Bacteria</taxon>
        <taxon>Pseudomonadati</taxon>
        <taxon>Pseudomonadota</taxon>
        <taxon>Gammaproteobacteria</taxon>
        <taxon>Alteromonadales</taxon>
        <taxon>Colwelliaceae</taxon>
        <taxon>Colwellia</taxon>
    </lineage>
</organism>
<dbReference type="InterPro" id="IPR011006">
    <property type="entry name" value="CheY-like_superfamily"/>
</dbReference>